<feature type="region of interest" description="Disordered" evidence="1">
    <location>
        <begin position="1"/>
        <end position="65"/>
    </location>
</feature>
<dbReference type="Ensembl" id="ENSMPUT00000012062.1">
    <property type="protein sequence ID" value="ENSMPUP00000011867.1"/>
    <property type="gene ID" value="ENSMPUG00000011959.1"/>
</dbReference>
<organism evidence="2">
    <name type="scientific">Mustela putorius furo</name>
    <name type="common">European domestic ferret</name>
    <name type="synonym">Mustela furo</name>
    <dbReference type="NCBI Taxonomy" id="9669"/>
    <lineage>
        <taxon>Eukaryota</taxon>
        <taxon>Metazoa</taxon>
        <taxon>Chordata</taxon>
        <taxon>Craniata</taxon>
        <taxon>Vertebrata</taxon>
        <taxon>Euteleostomi</taxon>
        <taxon>Mammalia</taxon>
        <taxon>Eutheria</taxon>
        <taxon>Laurasiatheria</taxon>
        <taxon>Carnivora</taxon>
        <taxon>Caniformia</taxon>
        <taxon>Musteloidea</taxon>
        <taxon>Mustelidae</taxon>
        <taxon>Mustelinae</taxon>
        <taxon>Mustela</taxon>
    </lineage>
</organism>
<dbReference type="InParanoid" id="M3YKL0"/>
<feature type="compositionally biased region" description="Polar residues" evidence="1">
    <location>
        <begin position="53"/>
        <end position="62"/>
    </location>
</feature>
<dbReference type="AlphaFoldDB" id="M3YKL0"/>
<name>M3YKL0_MUSPF</name>
<sequence>MEPSRDHTSRPRTKKKKCVLSPATETFEEFMGPESKEEAMQQGSTPRRPKARITQTSFFSSQGRGGPSLLSVWAPPCFSSPPRGCPPGAGCHQVLTAGGGALPRRPEPPGQCKRSPPGGSREPLPAWPLTSPCLLGSGSFLDLRSQDVNWANDFPFVLAKRPSCGRPDKHDVLLDNEILLRGVFTCKHLEFHL</sequence>
<proteinExistence type="predicted"/>
<evidence type="ECO:0000313" key="2">
    <source>
        <dbReference type="Ensembl" id="ENSMPUP00000011867.1"/>
    </source>
</evidence>
<feature type="region of interest" description="Disordered" evidence="1">
    <location>
        <begin position="96"/>
        <end position="125"/>
    </location>
</feature>
<reference evidence="2" key="1">
    <citation type="submission" date="2024-06" db="UniProtKB">
        <authorList>
            <consortium name="Ensembl"/>
        </authorList>
    </citation>
    <scope>IDENTIFICATION</scope>
</reference>
<dbReference type="HOGENOM" id="CLU_1408323_0_0_1"/>
<accession>M3YKL0</accession>
<dbReference type="EMBL" id="AEYP01032966">
    <property type="status" value="NOT_ANNOTATED_CDS"/>
    <property type="molecule type" value="Genomic_DNA"/>
</dbReference>
<evidence type="ECO:0000256" key="1">
    <source>
        <dbReference type="SAM" id="MobiDB-lite"/>
    </source>
</evidence>
<protein>
    <submittedName>
        <fullName evidence="2">Uncharacterized protein</fullName>
    </submittedName>
</protein>